<dbReference type="NCBIfam" id="TIGR02532">
    <property type="entry name" value="IV_pilin_GFxxxE"/>
    <property type="match status" value="1"/>
</dbReference>
<dbReference type="SUPFAM" id="SSF54523">
    <property type="entry name" value="Pili subunits"/>
    <property type="match status" value="1"/>
</dbReference>
<evidence type="ECO:0000313" key="3">
    <source>
        <dbReference type="Proteomes" id="UP000050420"/>
    </source>
</evidence>
<dbReference type="Gene3D" id="3.30.700.10">
    <property type="entry name" value="Glycoprotein, Type 4 Pilin"/>
    <property type="match status" value="1"/>
</dbReference>
<protein>
    <recommendedName>
        <fullName evidence="4">General secretion pathway protein H</fullName>
    </recommendedName>
</protein>
<reference evidence="2 3" key="1">
    <citation type="submission" date="2015-09" db="EMBL/GenBank/DDBJ databases">
        <title>Genome announcement of multiple Pseudomonas syringae strains.</title>
        <authorList>
            <person name="Thakur S."/>
            <person name="Wang P.W."/>
            <person name="Gong Y."/>
            <person name="Weir B.S."/>
            <person name="Guttman D.S."/>
        </authorList>
    </citation>
    <scope>NUCLEOTIDE SEQUENCE [LARGE SCALE GENOMIC DNA]</scope>
    <source>
        <strain evidence="2 3">ICMP4331</strain>
    </source>
</reference>
<dbReference type="EMBL" id="LJQU01000279">
    <property type="protein sequence ID" value="KPX94235.1"/>
    <property type="molecule type" value="Genomic_DNA"/>
</dbReference>
<sequence>MRQDGFTLLELLTVIAIISIVMTLLASGISRGQAGLRDRQAILTMLQSLRQARTLAVIEKRQVPVHIDLVRLCYQVEQKTSKCLPPETRLKVETAIGVSKEDAVIIFHSNGSSTGGNLQLETERRNVRIDIGWLTGSIILKELKL</sequence>
<dbReference type="PATRIC" id="fig|34065.5.peg.2719"/>
<gene>
    <name evidence="2" type="ORF">ALO63_103234</name>
</gene>
<dbReference type="InterPro" id="IPR012902">
    <property type="entry name" value="N_methyl_site"/>
</dbReference>
<keyword evidence="1" id="KW-0472">Membrane</keyword>
<proteinExistence type="predicted"/>
<evidence type="ECO:0000256" key="1">
    <source>
        <dbReference type="SAM" id="Phobius"/>
    </source>
</evidence>
<comment type="caution">
    <text evidence="2">The sequence shown here is derived from an EMBL/GenBank/DDBJ whole genome shotgun (WGS) entry which is preliminary data.</text>
</comment>
<name>A0A0P9UW48_PSEA0</name>
<keyword evidence="1" id="KW-0812">Transmembrane</keyword>
<dbReference type="AlphaFoldDB" id="A0A0P9UW48"/>
<dbReference type="Pfam" id="PF07963">
    <property type="entry name" value="N_methyl"/>
    <property type="match status" value="1"/>
</dbReference>
<organism evidence="2 3">
    <name type="scientific">Pseudomonas amygdali pv. mori</name>
    <dbReference type="NCBI Taxonomy" id="34065"/>
    <lineage>
        <taxon>Bacteria</taxon>
        <taxon>Pseudomonadati</taxon>
        <taxon>Pseudomonadota</taxon>
        <taxon>Gammaproteobacteria</taxon>
        <taxon>Pseudomonadales</taxon>
        <taxon>Pseudomonadaceae</taxon>
        <taxon>Pseudomonas</taxon>
        <taxon>Pseudomonas amygdali</taxon>
    </lineage>
</organism>
<feature type="transmembrane region" description="Helical" evidence="1">
    <location>
        <begin position="6"/>
        <end position="29"/>
    </location>
</feature>
<dbReference type="InterPro" id="IPR045584">
    <property type="entry name" value="Pilin-like"/>
</dbReference>
<keyword evidence="1" id="KW-1133">Transmembrane helix</keyword>
<evidence type="ECO:0008006" key="4">
    <source>
        <dbReference type="Google" id="ProtNLM"/>
    </source>
</evidence>
<dbReference type="Proteomes" id="UP000050420">
    <property type="component" value="Unassembled WGS sequence"/>
</dbReference>
<accession>A0A0P9UW48</accession>
<evidence type="ECO:0000313" key="2">
    <source>
        <dbReference type="EMBL" id="KPX94235.1"/>
    </source>
</evidence>